<organism evidence="2 3">
    <name type="scientific">Pseudoduganella rivuli</name>
    <dbReference type="NCBI Taxonomy" id="2666085"/>
    <lineage>
        <taxon>Bacteria</taxon>
        <taxon>Pseudomonadati</taxon>
        <taxon>Pseudomonadota</taxon>
        <taxon>Betaproteobacteria</taxon>
        <taxon>Burkholderiales</taxon>
        <taxon>Oxalobacteraceae</taxon>
        <taxon>Telluria group</taxon>
        <taxon>Pseudoduganella</taxon>
    </lineage>
</organism>
<dbReference type="InterPro" id="IPR010982">
    <property type="entry name" value="Lambda_DNA-bd_dom_sf"/>
</dbReference>
<name>A0A7X2IMF2_9BURK</name>
<dbReference type="GO" id="GO:0003677">
    <property type="term" value="F:DNA binding"/>
    <property type="evidence" value="ECO:0007669"/>
    <property type="project" value="InterPro"/>
</dbReference>
<keyword evidence="3" id="KW-1185">Reference proteome</keyword>
<sequence>MDKDRTPDEIIDALGGTSEVARLCQVSNAAVSQWRENGIPNSRIMFLRLARPDVFATLEGRAAPTRRATDPTPAPGHCGRQPASPHNILDTVPSNAVVSAIPPAKE</sequence>
<evidence type="ECO:0000313" key="2">
    <source>
        <dbReference type="EMBL" id="MRV72536.1"/>
    </source>
</evidence>
<evidence type="ECO:0008006" key="4">
    <source>
        <dbReference type="Google" id="ProtNLM"/>
    </source>
</evidence>
<dbReference type="Proteomes" id="UP000446768">
    <property type="component" value="Unassembled WGS sequence"/>
</dbReference>
<protein>
    <recommendedName>
        <fullName evidence="4">Helix-turn-helix domain-containing protein</fullName>
    </recommendedName>
</protein>
<evidence type="ECO:0000256" key="1">
    <source>
        <dbReference type="SAM" id="MobiDB-lite"/>
    </source>
</evidence>
<evidence type="ECO:0000313" key="3">
    <source>
        <dbReference type="Proteomes" id="UP000446768"/>
    </source>
</evidence>
<dbReference type="EMBL" id="WKJJ01000007">
    <property type="protein sequence ID" value="MRV72536.1"/>
    <property type="molecule type" value="Genomic_DNA"/>
</dbReference>
<gene>
    <name evidence="2" type="ORF">GJ700_12530</name>
</gene>
<accession>A0A7X2IMF2</accession>
<proteinExistence type="predicted"/>
<comment type="caution">
    <text evidence="2">The sequence shown here is derived from an EMBL/GenBank/DDBJ whole genome shotgun (WGS) entry which is preliminary data.</text>
</comment>
<dbReference type="Pfam" id="PF14549">
    <property type="entry name" value="P22_Cro"/>
    <property type="match status" value="1"/>
</dbReference>
<dbReference type="RefSeq" id="WP_154374213.1">
    <property type="nucleotide sequence ID" value="NZ_WKJJ01000007.1"/>
</dbReference>
<dbReference type="AlphaFoldDB" id="A0A7X2IMF2"/>
<dbReference type="SUPFAM" id="SSF47413">
    <property type="entry name" value="lambda repressor-like DNA-binding domains"/>
    <property type="match status" value="1"/>
</dbReference>
<feature type="region of interest" description="Disordered" evidence="1">
    <location>
        <begin position="60"/>
        <end position="106"/>
    </location>
</feature>
<reference evidence="2 3" key="1">
    <citation type="submission" date="2019-11" db="EMBL/GenBank/DDBJ databases">
        <title>Novel species isolated from a subtropical stream in China.</title>
        <authorList>
            <person name="Lu H."/>
        </authorList>
    </citation>
    <scope>NUCLEOTIDE SEQUENCE [LARGE SCALE GENOMIC DNA]</scope>
    <source>
        <strain evidence="2 3">FT92W</strain>
    </source>
</reference>
<dbReference type="Gene3D" id="1.10.260.40">
    <property type="entry name" value="lambda repressor-like DNA-binding domains"/>
    <property type="match status" value="1"/>
</dbReference>